<dbReference type="EMBL" id="AVPG01000006">
    <property type="protein sequence ID" value="KGX87490.1"/>
    <property type="molecule type" value="Genomic_DNA"/>
</dbReference>
<evidence type="ECO:0000313" key="3">
    <source>
        <dbReference type="Proteomes" id="UP000030401"/>
    </source>
</evidence>
<evidence type="ECO:0000256" key="1">
    <source>
        <dbReference type="SAM" id="MobiDB-lite"/>
    </source>
</evidence>
<protein>
    <recommendedName>
        <fullName evidence="4">YfhD family protein</fullName>
    </recommendedName>
</protein>
<dbReference type="eggNOG" id="ENOG5030CDY">
    <property type="taxonomic scope" value="Bacteria"/>
</dbReference>
<evidence type="ECO:0008006" key="4">
    <source>
        <dbReference type="Google" id="ProtNLM"/>
    </source>
</evidence>
<keyword evidence="3" id="KW-1185">Reference proteome</keyword>
<dbReference type="Proteomes" id="UP000030401">
    <property type="component" value="Unassembled WGS sequence"/>
</dbReference>
<evidence type="ECO:0000313" key="2">
    <source>
        <dbReference type="EMBL" id="KGX87490.1"/>
    </source>
</evidence>
<comment type="caution">
    <text evidence="2">The sequence shown here is derived from an EMBL/GenBank/DDBJ whole genome shotgun (WGS) entry which is preliminary data.</text>
</comment>
<dbReference type="OrthoDB" id="2973490at2"/>
<feature type="compositionally biased region" description="Acidic residues" evidence="1">
    <location>
        <begin position="31"/>
        <end position="43"/>
    </location>
</feature>
<proteinExistence type="predicted"/>
<dbReference type="AlphaFoldDB" id="A0A0A5G8S5"/>
<feature type="compositionally biased region" description="Basic and acidic residues" evidence="1">
    <location>
        <begin position="44"/>
        <end position="60"/>
    </location>
</feature>
<name>A0A0A5G8S5_9BACI</name>
<sequence>MTRGQSKQNKAKQDAKLSQTPDKDVTRDGMDVEYAEEFADPNDQEAKQRANEATKRVKGE</sequence>
<gene>
    <name evidence="2" type="ORF">N784_14690</name>
</gene>
<reference evidence="2 3" key="1">
    <citation type="submission" date="2013-08" db="EMBL/GenBank/DDBJ databases">
        <authorList>
            <person name="Huang J."/>
            <person name="Wang G."/>
        </authorList>
    </citation>
    <scope>NUCLEOTIDE SEQUENCE [LARGE SCALE GENOMIC DNA]</scope>
    <source>
        <strain evidence="2 3">JSM 072002</strain>
    </source>
</reference>
<dbReference type="RefSeq" id="WP_036833250.1">
    <property type="nucleotide sequence ID" value="NZ_AVPG01000006.1"/>
</dbReference>
<dbReference type="STRING" id="1385512.N784_14690"/>
<feature type="compositionally biased region" description="Basic and acidic residues" evidence="1">
    <location>
        <begin position="11"/>
        <end position="30"/>
    </location>
</feature>
<organism evidence="2 3">
    <name type="scientific">Pontibacillus litoralis JSM 072002</name>
    <dbReference type="NCBI Taxonomy" id="1385512"/>
    <lineage>
        <taxon>Bacteria</taxon>
        <taxon>Bacillati</taxon>
        <taxon>Bacillota</taxon>
        <taxon>Bacilli</taxon>
        <taxon>Bacillales</taxon>
        <taxon>Bacillaceae</taxon>
        <taxon>Pontibacillus</taxon>
    </lineage>
</organism>
<dbReference type="InterPro" id="IPR025435">
    <property type="entry name" value="YfhD-like"/>
</dbReference>
<dbReference type="Pfam" id="PF14151">
    <property type="entry name" value="YfhD"/>
    <property type="match status" value="1"/>
</dbReference>
<feature type="region of interest" description="Disordered" evidence="1">
    <location>
        <begin position="1"/>
        <end position="60"/>
    </location>
</feature>
<accession>A0A0A5G8S5</accession>